<name>A0A370QK59_9FLAO</name>
<dbReference type="SUPFAM" id="SSF56801">
    <property type="entry name" value="Acetyl-CoA synthetase-like"/>
    <property type="match status" value="1"/>
</dbReference>
<dbReference type="Proteomes" id="UP000255317">
    <property type="component" value="Unassembled WGS sequence"/>
</dbReference>
<dbReference type="InterPro" id="IPR042099">
    <property type="entry name" value="ANL_N_sf"/>
</dbReference>
<dbReference type="Pfam" id="PF00501">
    <property type="entry name" value="AMP-binding"/>
    <property type="match status" value="1"/>
</dbReference>
<dbReference type="EMBL" id="QRAO01000001">
    <property type="protein sequence ID" value="RDK88755.1"/>
    <property type="molecule type" value="Genomic_DNA"/>
</dbReference>
<dbReference type="PANTHER" id="PTHR43845:SF1">
    <property type="entry name" value="BLR5969 PROTEIN"/>
    <property type="match status" value="1"/>
</dbReference>
<sequence>MEIPSIETKSQQEIENFQSEKLKEMLQYVSENSPYYQRLFRKKGVDVSTVQSVSDLQKLPFTTKDDLQRHNDDFFCVPKTSIIDYVTTSGTLGDPVTIGLTNADLDRLAYNEAVSLACSGITGNDTVQLMTTIDRRFMAGMAYFTGLRKLGASVIRVGSGVTELQWDSILKFKPTYLICVPSFLLKLSAFAKEHNIAISESSVKAAVCIGEPIRDGNFKLNALGRKIKKVWDIQLFSTYASTEMQTAFNECEAQQGGHLHPDLIIAEILDKNNTPVATGEVGELVITTLGIEGLPLLRFKTGDMLQHHTGDCSCGRTTMRLGPVVGRKQQMIKYKGTTLYPPAMYNVLQDFDEVRSFIIEISQNEIGTDEILLKVVSEDISEAFKDSLKDHFRAKLRVRPNVAFTTQDQMEKLQFPKMSRKPVLLVDRRKKG</sequence>
<keyword evidence="2" id="KW-0436">Ligase</keyword>
<evidence type="ECO:0000313" key="3">
    <source>
        <dbReference type="Proteomes" id="UP000255317"/>
    </source>
</evidence>
<organism evidence="2 3">
    <name type="scientific">Marinirhabdus gelatinilytica</name>
    <dbReference type="NCBI Taxonomy" id="1703343"/>
    <lineage>
        <taxon>Bacteria</taxon>
        <taxon>Pseudomonadati</taxon>
        <taxon>Bacteroidota</taxon>
        <taxon>Flavobacteriia</taxon>
        <taxon>Flavobacteriales</taxon>
        <taxon>Flavobacteriaceae</taxon>
    </lineage>
</organism>
<dbReference type="Gene3D" id="3.30.300.30">
    <property type="match status" value="1"/>
</dbReference>
<dbReference type="InterPro" id="IPR045851">
    <property type="entry name" value="AMP-bd_C_sf"/>
</dbReference>
<dbReference type="OrthoDB" id="580775at2"/>
<proteinExistence type="predicted"/>
<dbReference type="InterPro" id="IPR000873">
    <property type="entry name" value="AMP-dep_synth/lig_dom"/>
</dbReference>
<protein>
    <submittedName>
        <fullName evidence="2">Phenylacetate-CoA ligase</fullName>
    </submittedName>
</protein>
<dbReference type="AlphaFoldDB" id="A0A370QK59"/>
<dbReference type="Gene3D" id="3.40.50.12780">
    <property type="entry name" value="N-terminal domain of ligase-like"/>
    <property type="match status" value="1"/>
</dbReference>
<evidence type="ECO:0000259" key="1">
    <source>
        <dbReference type="Pfam" id="PF00501"/>
    </source>
</evidence>
<accession>A0A370QK59</accession>
<dbReference type="PANTHER" id="PTHR43845">
    <property type="entry name" value="BLR5969 PROTEIN"/>
    <property type="match status" value="1"/>
</dbReference>
<feature type="domain" description="AMP-dependent synthetase/ligase" evidence="1">
    <location>
        <begin position="56"/>
        <end position="287"/>
    </location>
</feature>
<dbReference type="RefSeq" id="WP_115122428.1">
    <property type="nucleotide sequence ID" value="NZ_QRAO01000001.1"/>
</dbReference>
<gene>
    <name evidence="2" type="ORF">C8D94_101632</name>
</gene>
<dbReference type="GO" id="GO:0016874">
    <property type="term" value="F:ligase activity"/>
    <property type="evidence" value="ECO:0007669"/>
    <property type="project" value="UniProtKB-KW"/>
</dbReference>
<comment type="caution">
    <text evidence="2">The sequence shown here is derived from an EMBL/GenBank/DDBJ whole genome shotgun (WGS) entry which is preliminary data.</text>
</comment>
<keyword evidence="3" id="KW-1185">Reference proteome</keyword>
<evidence type="ECO:0000313" key="2">
    <source>
        <dbReference type="EMBL" id="RDK88755.1"/>
    </source>
</evidence>
<reference evidence="2 3" key="1">
    <citation type="submission" date="2018-07" db="EMBL/GenBank/DDBJ databases">
        <title>Genomic Encyclopedia of Type Strains, Phase IV (KMG-IV): sequencing the most valuable type-strain genomes for metagenomic binning, comparative biology and taxonomic classification.</title>
        <authorList>
            <person name="Goeker M."/>
        </authorList>
    </citation>
    <scope>NUCLEOTIDE SEQUENCE [LARGE SCALE GENOMIC DNA]</scope>
    <source>
        <strain evidence="2 3">DSM 101478</strain>
    </source>
</reference>